<protein>
    <submittedName>
        <fullName evidence="1">Uncharacterized protein</fullName>
    </submittedName>
</protein>
<reference evidence="2" key="1">
    <citation type="submission" date="2016-10" db="EMBL/GenBank/DDBJ databases">
        <authorList>
            <person name="Varghese N."/>
            <person name="Submissions S."/>
        </authorList>
    </citation>
    <scope>NUCLEOTIDE SEQUENCE [LARGE SCALE GENOMIC DNA]</scope>
    <source>
        <strain evidence="2">DSM 22703</strain>
    </source>
</reference>
<dbReference type="Proteomes" id="UP000198756">
    <property type="component" value="Unassembled WGS sequence"/>
</dbReference>
<accession>A0A1G5YVP6</accession>
<organism evidence="1 2">
    <name type="scientific">Algoriphagus alkaliphilus</name>
    <dbReference type="NCBI Taxonomy" id="279824"/>
    <lineage>
        <taxon>Bacteria</taxon>
        <taxon>Pseudomonadati</taxon>
        <taxon>Bacteroidota</taxon>
        <taxon>Cytophagia</taxon>
        <taxon>Cytophagales</taxon>
        <taxon>Cyclobacteriaceae</taxon>
        <taxon>Algoriphagus</taxon>
    </lineage>
</organism>
<dbReference type="AlphaFoldDB" id="A0A1G5YVP6"/>
<proteinExistence type="predicted"/>
<evidence type="ECO:0000313" key="2">
    <source>
        <dbReference type="Proteomes" id="UP000198756"/>
    </source>
</evidence>
<dbReference type="EMBL" id="FMXE01000021">
    <property type="protein sequence ID" value="SDA86514.1"/>
    <property type="molecule type" value="Genomic_DNA"/>
</dbReference>
<keyword evidence="2" id="KW-1185">Reference proteome</keyword>
<sequence length="80" mass="8667">MVKSHYLTLSSNSSTKTTAVGLASIAFSNAEPPNANDPKKANPMINFSFQVPCVKTRTAALDFIKKLLAKNGFILKLKLI</sequence>
<evidence type="ECO:0000313" key="1">
    <source>
        <dbReference type="EMBL" id="SDA86514.1"/>
    </source>
</evidence>
<name>A0A1G5YVP6_9BACT</name>
<gene>
    <name evidence="1" type="ORF">SAMN03080617_02882</name>
</gene>